<keyword evidence="3" id="KW-0460">Magnesium</keyword>
<proteinExistence type="predicted"/>
<protein>
    <submittedName>
        <fullName evidence="5">NTP transferase domain-containing protein</fullName>
    </submittedName>
</protein>
<dbReference type="SUPFAM" id="SSF53448">
    <property type="entry name" value="Nucleotide-diphospho-sugar transferases"/>
    <property type="match status" value="1"/>
</dbReference>
<keyword evidence="6" id="KW-1185">Reference proteome</keyword>
<dbReference type="Proteomes" id="UP001055580">
    <property type="component" value="Chromosome"/>
</dbReference>
<dbReference type="GO" id="GO:0016740">
    <property type="term" value="F:transferase activity"/>
    <property type="evidence" value="ECO:0007669"/>
    <property type="project" value="UniProtKB-KW"/>
</dbReference>
<organism evidence="5 6">
    <name type="scientific">Sphingomonas donggukensis</name>
    <dbReference type="NCBI Taxonomy" id="2949093"/>
    <lineage>
        <taxon>Bacteria</taxon>
        <taxon>Pseudomonadati</taxon>
        <taxon>Pseudomonadota</taxon>
        <taxon>Alphaproteobacteria</taxon>
        <taxon>Sphingomonadales</taxon>
        <taxon>Sphingomonadaceae</taxon>
        <taxon>Sphingomonas</taxon>
    </lineage>
</organism>
<evidence type="ECO:0000313" key="6">
    <source>
        <dbReference type="Proteomes" id="UP001055580"/>
    </source>
</evidence>
<feature type="domain" description="MobA-like NTP transferase" evidence="4">
    <location>
        <begin position="3"/>
        <end position="139"/>
    </location>
</feature>
<keyword evidence="2" id="KW-0548">Nucleotidyltransferase</keyword>
<name>A0ABY4TS92_9SPHN</name>
<sequence length="237" mass="24157">MHCLIIAAGFGSRLRDISPSKPLTPVGGRPLIAQVIARAAAGGASRFTVVTGYEGDRVEAFLRDLAADTGISIDTVRVADWSLPNGHSVLAGAESITGDFLLTMADHLIDPAMVAGLIARGSDGAGLVLAIDRDLANPLVDLDDVMKVSTAPDGAILAIGKDIATYDAFDTGLFLVTPALIDAIRAAVAGGAAGSLSDGVQALARAGRAMTHDVTGYGWIDVDDPAALAKAEAWLAA</sequence>
<dbReference type="InterPro" id="IPR029044">
    <property type="entry name" value="Nucleotide-diphossugar_trans"/>
</dbReference>
<evidence type="ECO:0000256" key="2">
    <source>
        <dbReference type="ARBA" id="ARBA00022695"/>
    </source>
</evidence>
<dbReference type="EMBL" id="CP098401">
    <property type="protein sequence ID" value="URW74596.1"/>
    <property type="molecule type" value="Genomic_DNA"/>
</dbReference>
<dbReference type="InterPro" id="IPR050065">
    <property type="entry name" value="GlmU-like"/>
</dbReference>
<evidence type="ECO:0000256" key="3">
    <source>
        <dbReference type="ARBA" id="ARBA00022842"/>
    </source>
</evidence>
<dbReference type="InterPro" id="IPR025877">
    <property type="entry name" value="MobA-like_NTP_Trfase"/>
</dbReference>
<evidence type="ECO:0000256" key="1">
    <source>
        <dbReference type="ARBA" id="ARBA00022679"/>
    </source>
</evidence>
<dbReference type="PANTHER" id="PTHR43584:SF8">
    <property type="entry name" value="N-ACETYLMURAMATE ALPHA-1-PHOSPHATE URIDYLYLTRANSFERASE"/>
    <property type="match status" value="1"/>
</dbReference>
<accession>A0ABY4TS92</accession>
<dbReference type="Gene3D" id="3.90.550.10">
    <property type="entry name" value="Spore Coat Polysaccharide Biosynthesis Protein SpsA, Chain A"/>
    <property type="match status" value="1"/>
</dbReference>
<dbReference type="Pfam" id="PF12804">
    <property type="entry name" value="NTP_transf_3"/>
    <property type="match status" value="1"/>
</dbReference>
<evidence type="ECO:0000313" key="5">
    <source>
        <dbReference type="EMBL" id="URW74596.1"/>
    </source>
</evidence>
<dbReference type="RefSeq" id="WP_250749187.1">
    <property type="nucleotide sequence ID" value="NZ_CP098401.1"/>
</dbReference>
<gene>
    <name evidence="5" type="ORF">M9980_08395</name>
</gene>
<keyword evidence="1 5" id="KW-0808">Transferase</keyword>
<dbReference type="PANTHER" id="PTHR43584">
    <property type="entry name" value="NUCLEOTIDYL TRANSFERASE"/>
    <property type="match status" value="1"/>
</dbReference>
<reference evidence="5" key="1">
    <citation type="submission" date="2022-05" db="EMBL/GenBank/DDBJ databases">
        <title>Sphingomonas sp. strain RMG20 Genome sequencing and assembly.</title>
        <authorList>
            <person name="Kim I."/>
        </authorList>
    </citation>
    <scope>NUCLEOTIDE SEQUENCE</scope>
    <source>
        <strain evidence="5">RMG20</strain>
    </source>
</reference>
<evidence type="ECO:0000259" key="4">
    <source>
        <dbReference type="Pfam" id="PF12804"/>
    </source>
</evidence>